<evidence type="ECO:0000256" key="1">
    <source>
        <dbReference type="ARBA" id="ARBA00004323"/>
    </source>
</evidence>
<reference evidence="13" key="1">
    <citation type="submission" date="2023-04" db="EMBL/GenBank/DDBJ databases">
        <title>Ambrosiozyma monospora NBRC 1965.</title>
        <authorList>
            <person name="Ichikawa N."/>
            <person name="Sato H."/>
            <person name="Tonouchi N."/>
        </authorList>
    </citation>
    <scope>NUCLEOTIDE SEQUENCE</scope>
    <source>
        <strain evidence="13">NBRC 1965</strain>
    </source>
</reference>
<dbReference type="EMBL" id="BSXU01002560">
    <property type="protein sequence ID" value="GMG38439.1"/>
    <property type="molecule type" value="Genomic_DNA"/>
</dbReference>
<keyword evidence="4" id="KW-0328">Glycosyltransferase</keyword>
<gene>
    <name evidence="13" type="ORF">Amon01_000495100</name>
</gene>
<dbReference type="GO" id="GO:0046354">
    <property type="term" value="P:mannan biosynthetic process"/>
    <property type="evidence" value="ECO:0007669"/>
    <property type="project" value="UniProtKB-ARBA"/>
</dbReference>
<dbReference type="OrthoDB" id="430354at2759"/>
<sequence length="574" mass="66719">MFSSTAQALPVSTDSKRRIYLLEKRFKRILRSNRKIIWIVIIVLCLNFIYSLRSMEPNVVFDLGDEYAGTYKEKYLKTIKSPDEIDDEFYYKVQLMGLLDDLVNEPIESSHFNNSKNPMEIIKSRYGNPEDFNKLSYKQQAEIYVKEIIPQSEYKFKPIQDTVYKDIYYPKKYVKDRVNRWKKITNVLTSAELEAYEINDDLFKQSLLETKNAKSEYNERSANEIFNALTHLKFFAKYFFKPDPAPEGETNAQANSEETDALCKTASQSLFTWLSGYYPTFTKYNRRLEPSVVRHFDPNENCMITNLQSSLTGRGIVITASDGQVPELAGLLATLRLLNTQIPIQIVHNDDLSLMSIKSLIEVALNPVFRLPKSQSNFKAPSKIPHTLDLTFVDVSKTISFRYKNYFQRWGMKLLAYLFNSFEEMILLDTDTVPLIPIEEYFNLPAYQQTHTLFFRDREANSFLYDGVMDFFIKSLPNEDDYKYLQIRSTPAEILNNRFFGEKARHFMEAGLFAINKKEKFDGVVAAVVMQFFKLISSSVHGEKEFVWLGQEFMGDSYKFNSHPAISIGELTQP</sequence>
<keyword evidence="8 12" id="KW-1133">Transmembrane helix</keyword>
<evidence type="ECO:0000256" key="5">
    <source>
        <dbReference type="ARBA" id="ARBA00022679"/>
    </source>
</evidence>
<dbReference type="PANTHER" id="PTHR31392:SF1">
    <property type="entry name" value="ALPHA-1,3-MANNOSYLTRANSFERASE MNN1-RELATED"/>
    <property type="match status" value="1"/>
</dbReference>
<accession>A0A9W6YU56</accession>
<evidence type="ECO:0000256" key="8">
    <source>
        <dbReference type="ARBA" id="ARBA00022989"/>
    </source>
</evidence>
<dbReference type="Gene3D" id="3.90.550.10">
    <property type="entry name" value="Spore Coat Polysaccharide Biosynthesis Protein SpsA, Chain A"/>
    <property type="match status" value="1"/>
</dbReference>
<evidence type="ECO:0000256" key="4">
    <source>
        <dbReference type="ARBA" id="ARBA00022676"/>
    </source>
</evidence>
<keyword evidence="11" id="KW-0325">Glycoprotein</keyword>
<dbReference type="SUPFAM" id="SSF53448">
    <property type="entry name" value="Nucleotide-diphospho-sugar transferases"/>
    <property type="match status" value="1"/>
</dbReference>
<evidence type="ECO:0000313" key="14">
    <source>
        <dbReference type="Proteomes" id="UP001165063"/>
    </source>
</evidence>
<dbReference type="AlphaFoldDB" id="A0A9W6YU56"/>
<dbReference type="GO" id="GO:0006493">
    <property type="term" value="P:protein O-linked glycosylation"/>
    <property type="evidence" value="ECO:0007669"/>
    <property type="project" value="TreeGrafter"/>
</dbReference>
<dbReference type="GO" id="GO:0000033">
    <property type="term" value="F:alpha-1,3-mannosyltransferase activity"/>
    <property type="evidence" value="ECO:0007669"/>
    <property type="project" value="TreeGrafter"/>
</dbReference>
<feature type="transmembrane region" description="Helical" evidence="12">
    <location>
        <begin position="35"/>
        <end position="52"/>
    </location>
</feature>
<evidence type="ECO:0000256" key="9">
    <source>
        <dbReference type="ARBA" id="ARBA00023034"/>
    </source>
</evidence>
<evidence type="ECO:0000256" key="6">
    <source>
        <dbReference type="ARBA" id="ARBA00022692"/>
    </source>
</evidence>
<evidence type="ECO:0000313" key="13">
    <source>
        <dbReference type="EMBL" id="GMG38439.1"/>
    </source>
</evidence>
<proteinExistence type="inferred from homology"/>
<evidence type="ECO:0000256" key="12">
    <source>
        <dbReference type="SAM" id="Phobius"/>
    </source>
</evidence>
<protein>
    <submittedName>
        <fullName evidence="13">Unnamed protein product</fullName>
    </submittedName>
</protein>
<keyword evidence="6 12" id="KW-0812">Transmembrane</keyword>
<keyword evidence="5" id="KW-0808">Transferase</keyword>
<keyword evidence="10 12" id="KW-0472">Membrane</keyword>
<dbReference type="InterPro" id="IPR029044">
    <property type="entry name" value="Nucleotide-diphossugar_trans"/>
</dbReference>
<evidence type="ECO:0000256" key="3">
    <source>
        <dbReference type="ARBA" id="ARBA00009105"/>
    </source>
</evidence>
<name>A0A9W6YU56_AMBMO</name>
<evidence type="ECO:0000256" key="2">
    <source>
        <dbReference type="ARBA" id="ARBA00004922"/>
    </source>
</evidence>
<organism evidence="13 14">
    <name type="scientific">Ambrosiozyma monospora</name>
    <name type="common">Yeast</name>
    <name type="synonym">Endomycopsis monosporus</name>
    <dbReference type="NCBI Taxonomy" id="43982"/>
    <lineage>
        <taxon>Eukaryota</taxon>
        <taxon>Fungi</taxon>
        <taxon>Dikarya</taxon>
        <taxon>Ascomycota</taxon>
        <taxon>Saccharomycotina</taxon>
        <taxon>Pichiomycetes</taxon>
        <taxon>Pichiales</taxon>
        <taxon>Pichiaceae</taxon>
        <taxon>Ambrosiozyma</taxon>
    </lineage>
</organism>
<evidence type="ECO:0000256" key="10">
    <source>
        <dbReference type="ARBA" id="ARBA00023136"/>
    </source>
</evidence>
<dbReference type="Proteomes" id="UP001165063">
    <property type="component" value="Unassembled WGS sequence"/>
</dbReference>
<keyword evidence="9" id="KW-0333">Golgi apparatus</keyword>
<dbReference type="PANTHER" id="PTHR31392">
    <property type="entry name" value="ALPHA-1,3-MANNOSYLTRANSFERASE MNN1-RELATED"/>
    <property type="match status" value="1"/>
</dbReference>
<keyword evidence="7" id="KW-0735">Signal-anchor</keyword>
<dbReference type="InterPro" id="IPR022751">
    <property type="entry name" value="Alpha_mannosyltransferase"/>
</dbReference>
<comment type="subcellular location">
    <subcellularLocation>
        <location evidence="1">Golgi apparatus membrane</location>
        <topology evidence="1">Single-pass type II membrane protein</topology>
    </subcellularLocation>
</comment>
<keyword evidence="14" id="KW-1185">Reference proteome</keyword>
<comment type="pathway">
    <text evidence="2">Protein modification; protein glycosylation.</text>
</comment>
<dbReference type="Pfam" id="PF11051">
    <property type="entry name" value="Mannosyl_trans3"/>
    <property type="match status" value="1"/>
</dbReference>
<evidence type="ECO:0000256" key="11">
    <source>
        <dbReference type="ARBA" id="ARBA00023180"/>
    </source>
</evidence>
<dbReference type="GO" id="GO:0000139">
    <property type="term" value="C:Golgi membrane"/>
    <property type="evidence" value="ECO:0007669"/>
    <property type="project" value="UniProtKB-SubCell"/>
</dbReference>
<comment type="similarity">
    <text evidence="3">Belongs to the MNN1/MNT family.</text>
</comment>
<comment type="caution">
    <text evidence="13">The sequence shown here is derived from an EMBL/GenBank/DDBJ whole genome shotgun (WGS) entry which is preliminary data.</text>
</comment>
<evidence type="ECO:0000256" key="7">
    <source>
        <dbReference type="ARBA" id="ARBA00022968"/>
    </source>
</evidence>